<sequence length="237" mass="27093">MTLQPEISGPVYSREGVCTRETDTDENIEESLKVYVKKQICHCGILKNASDVINDVCIRLCASNLLEADICIWYKKREIFKYFNETDMGGLEEVHWLLFGKEGWITRDMVLKMTGPIYKSSSLVSWEEVQSNIDYVKEQLSDMVKTAAELNGVFKVRSVSVDIEKSMAYGDRESCGTFTLVLQGMQVIARLTMNELYAHLREEVAQFGLRQHMQSKYTFIGVDPLQPCIQPTECTQM</sequence>
<name>A0A8S9YYD2_9TREM</name>
<dbReference type="OrthoDB" id="6244990at2759"/>
<protein>
    <submittedName>
        <fullName evidence="1">Uncharacterized protein</fullName>
    </submittedName>
</protein>
<dbReference type="AlphaFoldDB" id="A0A8S9YYD2"/>
<reference evidence="1" key="1">
    <citation type="submission" date="2019-07" db="EMBL/GenBank/DDBJ databases">
        <title>Annotation for the trematode Paragonimus miyazaki's.</title>
        <authorList>
            <person name="Choi Y.-J."/>
        </authorList>
    </citation>
    <scope>NUCLEOTIDE SEQUENCE</scope>
    <source>
        <strain evidence="1">Japan</strain>
    </source>
</reference>
<proteinExistence type="predicted"/>
<organism evidence="1 2">
    <name type="scientific">Paragonimus skrjabini miyazakii</name>
    <dbReference type="NCBI Taxonomy" id="59628"/>
    <lineage>
        <taxon>Eukaryota</taxon>
        <taxon>Metazoa</taxon>
        <taxon>Spiralia</taxon>
        <taxon>Lophotrochozoa</taxon>
        <taxon>Platyhelminthes</taxon>
        <taxon>Trematoda</taxon>
        <taxon>Digenea</taxon>
        <taxon>Plagiorchiida</taxon>
        <taxon>Troglotremata</taxon>
        <taxon>Troglotrematidae</taxon>
        <taxon>Paragonimus</taxon>
    </lineage>
</organism>
<comment type="caution">
    <text evidence="1">The sequence shown here is derived from an EMBL/GenBank/DDBJ whole genome shotgun (WGS) entry which is preliminary data.</text>
</comment>
<gene>
    <name evidence="1" type="ORF">EG68_06228</name>
</gene>
<accession>A0A8S9YYD2</accession>
<keyword evidence="2" id="KW-1185">Reference proteome</keyword>
<dbReference type="EMBL" id="JTDE01002858">
    <property type="protein sequence ID" value="KAF7256778.1"/>
    <property type="molecule type" value="Genomic_DNA"/>
</dbReference>
<dbReference type="Proteomes" id="UP000822476">
    <property type="component" value="Unassembled WGS sequence"/>
</dbReference>
<evidence type="ECO:0000313" key="1">
    <source>
        <dbReference type="EMBL" id="KAF7256778.1"/>
    </source>
</evidence>
<evidence type="ECO:0000313" key="2">
    <source>
        <dbReference type="Proteomes" id="UP000822476"/>
    </source>
</evidence>